<dbReference type="AlphaFoldDB" id="A0A5B0RVA3"/>
<evidence type="ECO:0000313" key="3">
    <source>
        <dbReference type="Proteomes" id="UP000325313"/>
    </source>
</evidence>
<sequence>MIDLLHGVFSGSGQDTQEAQRSIRGPAVFLNSSLPNFTSVIADLATSSTIDPSPPPSLSLGIGLDTMARIGLPGRLDHPTDIYHTRQQL</sequence>
<dbReference type="Proteomes" id="UP000325313">
    <property type="component" value="Unassembled WGS sequence"/>
</dbReference>
<protein>
    <submittedName>
        <fullName evidence="2">Uncharacterized protein</fullName>
    </submittedName>
</protein>
<dbReference type="EMBL" id="VDEP01000117">
    <property type="protein sequence ID" value="KAA1129891.1"/>
    <property type="molecule type" value="Genomic_DNA"/>
</dbReference>
<reference evidence="2 3" key="1">
    <citation type="submission" date="2019-05" db="EMBL/GenBank/DDBJ databases">
        <title>Emergence of the Ug99 lineage of the wheat stem rust pathogen through somatic hybridization.</title>
        <authorList>
            <person name="Li F."/>
            <person name="Upadhyaya N.M."/>
            <person name="Sperschneider J."/>
            <person name="Matny O."/>
            <person name="Nguyen-Phuc H."/>
            <person name="Mago R."/>
            <person name="Raley C."/>
            <person name="Miller M.E."/>
            <person name="Silverstein K.A.T."/>
            <person name="Henningsen E."/>
            <person name="Hirsch C.D."/>
            <person name="Visser B."/>
            <person name="Pretorius Z.A."/>
            <person name="Steffenson B.J."/>
            <person name="Schwessinger B."/>
            <person name="Dodds P.N."/>
            <person name="Figueroa M."/>
        </authorList>
    </citation>
    <scope>NUCLEOTIDE SEQUENCE [LARGE SCALE GENOMIC DNA]</scope>
    <source>
        <strain evidence="2 3">Ug99</strain>
    </source>
</reference>
<organism evidence="2 3">
    <name type="scientific">Puccinia graminis f. sp. tritici</name>
    <dbReference type="NCBI Taxonomy" id="56615"/>
    <lineage>
        <taxon>Eukaryota</taxon>
        <taxon>Fungi</taxon>
        <taxon>Dikarya</taxon>
        <taxon>Basidiomycota</taxon>
        <taxon>Pucciniomycotina</taxon>
        <taxon>Pucciniomycetes</taxon>
        <taxon>Pucciniales</taxon>
        <taxon>Pucciniaceae</taxon>
        <taxon>Puccinia</taxon>
    </lineage>
</organism>
<accession>A0A5B0RVA3</accession>
<feature type="compositionally biased region" description="Polar residues" evidence="1">
    <location>
        <begin position="11"/>
        <end position="20"/>
    </location>
</feature>
<name>A0A5B0RVA3_PUCGR</name>
<comment type="caution">
    <text evidence="2">The sequence shown here is derived from an EMBL/GenBank/DDBJ whole genome shotgun (WGS) entry which is preliminary data.</text>
</comment>
<evidence type="ECO:0000256" key="1">
    <source>
        <dbReference type="SAM" id="MobiDB-lite"/>
    </source>
</evidence>
<feature type="region of interest" description="Disordered" evidence="1">
    <location>
        <begin position="1"/>
        <end position="20"/>
    </location>
</feature>
<proteinExistence type="predicted"/>
<gene>
    <name evidence="2" type="ORF">PGTUg99_004127</name>
</gene>
<evidence type="ECO:0000313" key="2">
    <source>
        <dbReference type="EMBL" id="KAA1129891.1"/>
    </source>
</evidence>